<gene>
    <name evidence="1" type="ORF">METZ01_LOCUS240407</name>
</gene>
<dbReference type="Pfam" id="PF24608">
    <property type="entry name" value="PDDEXK_15"/>
    <property type="match status" value="1"/>
</dbReference>
<name>A0A382HLL1_9ZZZZ</name>
<dbReference type="EMBL" id="UINC01061702">
    <property type="protein sequence ID" value="SVB87553.1"/>
    <property type="molecule type" value="Genomic_DNA"/>
</dbReference>
<accession>A0A382HLL1</accession>
<reference evidence="1" key="1">
    <citation type="submission" date="2018-05" db="EMBL/GenBank/DDBJ databases">
        <authorList>
            <person name="Lanie J.A."/>
            <person name="Ng W.-L."/>
            <person name="Kazmierczak K.M."/>
            <person name="Andrzejewski T.M."/>
            <person name="Davidsen T.M."/>
            <person name="Wayne K.J."/>
            <person name="Tettelin H."/>
            <person name="Glass J.I."/>
            <person name="Rusch D."/>
            <person name="Podicherti R."/>
            <person name="Tsui H.-C.T."/>
            <person name="Winkler M.E."/>
        </authorList>
    </citation>
    <scope>NUCLEOTIDE SEQUENCE</scope>
</reference>
<dbReference type="InterPro" id="IPR056931">
    <property type="entry name" value="D14-like"/>
</dbReference>
<organism evidence="1">
    <name type="scientific">marine metagenome</name>
    <dbReference type="NCBI Taxonomy" id="408172"/>
    <lineage>
        <taxon>unclassified sequences</taxon>
        <taxon>metagenomes</taxon>
        <taxon>ecological metagenomes</taxon>
    </lineage>
</organism>
<feature type="non-terminal residue" evidence="1">
    <location>
        <position position="64"/>
    </location>
</feature>
<proteinExistence type="predicted"/>
<sequence>MPNPQKAKGSGWERDVARFLSDHYNESFIRSPGSGAYIGGMNQERKDFLHEGQIRTLKGDIVPG</sequence>
<evidence type="ECO:0000313" key="1">
    <source>
        <dbReference type="EMBL" id="SVB87553.1"/>
    </source>
</evidence>
<protein>
    <submittedName>
        <fullName evidence="1">Uncharacterized protein</fullName>
    </submittedName>
</protein>
<dbReference type="AlphaFoldDB" id="A0A382HLL1"/>